<dbReference type="PANTHER" id="PTHR45458:SF1">
    <property type="entry name" value="SHORT CHAIN DEHYDROGENASE"/>
    <property type="match status" value="1"/>
</dbReference>
<keyword evidence="3" id="KW-1185">Reference proteome</keyword>
<dbReference type="PRINTS" id="PR00081">
    <property type="entry name" value="GDHRDH"/>
</dbReference>
<dbReference type="AlphaFoldDB" id="A0A9W6KX82"/>
<dbReference type="InterPro" id="IPR052184">
    <property type="entry name" value="SDR_enzymes"/>
</dbReference>
<accession>A0A9W6KX82</accession>
<protein>
    <submittedName>
        <fullName evidence="2">Oxidoreductase</fullName>
    </submittedName>
</protein>
<comment type="caution">
    <text evidence="2">The sequence shown here is derived from an EMBL/GenBank/DDBJ whole genome shotgun (WGS) entry which is preliminary data.</text>
</comment>
<evidence type="ECO:0000313" key="2">
    <source>
        <dbReference type="EMBL" id="GLL08344.1"/>
    </source>
</evidence>
<dbReference type="InterPro" id="IPR036291">
    <property type="entry name" value="NAD(P)-bd_dom_sf"/>
</dbReference>
<dbReference type="PANTHER" id="PTHR45458">
    <property type="entry name" value="SHORT-CHAIN DEHYDROGENASE/REDUCTASE SDR"/>
    <property type="match status" value="1"/>
</dbReference>
<name>A0A9W6KX82_9ACTN</name>
<dbReference type="Proteomes" id="UP001143480">
    <property type="component" value="Unassembled WGS sequence"/>
</dbReference>
<dbReference type="InterPro" id="IPR002347">
    <property type="entry name" value="SDR_fam"/>
</dbReference>
<evidence type="ECO:0000256" key="1">
    <source>
        <dbReference type="RuleBase" id="RU000363"/>
    </source>
</evidence>
<reference evidence="2" key="2">
    <citation type="submission" date="2023-01" db="EMBL/GenBank/DDBJ databases">
        <authorList>
            <person name="Sun Q."/>
            <person name="Evtushenko L."/>
        </authorList>
    </citation>
    <scope>NUCLEOTIDE SEQUENCE</scope>
    <source>
        <strain evidence="2">VKM Ac-1321</strain>
    </source>
</reference>
<dbReference type="GO" id="GO:0016616">
    <property type="term" value="F:oxidoreductase activity, acting on the CH-OH group of donors, NAD or NADP as acceptor"/>
    <property type="evidence" value="ECO:0007669"/>
    <property type="project" value="TreeGrafter"/>
</dbReference>
<dbReference type="SUPFAM" id="SSF51735">
    <property type="entry name" value="NAD(P)-binding Rossmann-fold domains"/>
    <property type="match status" value="1"/>
</dbReference>
<dbReference type="Pfam" id="PF00106">
    <property type="entry name" value="adh_short"/>
    <property type="match status" value="1"/>
</dbReference>
<organism evidence="2 3">
    <name type="scientific">Dactylosporangium matsuzakiense</name>
    <dbReference type="NCBI Taxonomy" id="53360"/>
    <lineage>
        <taxon>Bacteria</taxon>
        <taxon>Bacillati</taxon>
        <taxon>Actinomycetota</taxon>
        <taxon>Actinomycetes</taxon>
        <taxon>Micromonosporales</taxon>
        <taxon>Micromonosporaceae</taxon>
        <taxon>Dactylosporangium</taxon>
    </lineage>
</organism>
<reference evidence="2" key="1">
    <citation type="journal article" date="2014" name="Int. J. Syst. Evol. Microbiol.">
        <title>Complete genome sequence of Corynebacterium casei LMG S-19264T (=DSM 44701T), isolated from a smear-ripened cheese.</title>
        <authorList>
            <consortium name="US DOE Joint Genome Institute (JGI-PGF)"/>
            <person name="Walter F."/>
            <person name="Albersmeier A."/>
            <person name="Kalinowski J."/>
            <person name="Ruckert C."/>
        </authorList>
    </citation>
    <scope>NUCLEOTIDE SEQUENCE</scope>
    <source>
        <strain evidence="2">VKM Ac-1321</strain>
    </source>
</reference>
<sequence>MRSSLVPMLAVVTGAGRGFGAALVECLAAGGWDVVACVRTEPAAAPPHDRVRTVVQDVREPVGAQLLAAVGERPLDVLVNNAGIGAPGRPLAGVDPQTILDAVDVNVAGPLRLAQALLPRLLAAPAPLIVNVTSRLGSLSAQAAGEFAGRGTSYAYRIAKAAQNMLTIALAQELSGRVRCWAVHPGSLTTAMGAAGATTSPHDAATRLVRLLRSPDPASPRYLSLDGGDLPW</sequence>
<gene>
    <name evidence="2" type="ORF">GCM10017581_101050</name>
</gene>
<dbReference type="Gene3D" id="3.40.50.720">
    <property type="entry name" value="NAD(P)-binding Rossmann-like Domain"/>
    <property type="match status" value="1"/>
</dbReference>
<comment type="similarity">
    <text evidence="1">Belongs to the short-chain dehydrogenases/reductases (SDR) family.</text>
</comment>
<dbReference type="EMBL" id="BSFP01000140">
    <property type="protein sequence ID" value="GLL08344.1"/>
    <property type="molecule type" value="Genomic_DNA"/>
</dbReference>
<evidence type="ECO:0000313" key="3">
    <source>
        <dbReference type="Proteomes" id="UP001143480"/>
    </source>
</evidence>
<dbReference type="PRINTS" id="PR00080">
    <property type="entry name" value="SDRFAMILY"/>
</dbReference>
<proteinExistence type="inferred from homology"/>